<feature type="coiled-coil region" evidence="1">
    <location>
        <begin position="128"/>
        <end position="162"/>
    </location>
</feature>
<reference evidence="3" key="1">
    <citation type="journal article" date="2014" name="Nat. Commun.">
        <title>Genome sequence of mungbean and insights into evolution within Vigna species.</title>
        <authorList>
            <person name="Kang Y.J."/>
            <person name="Kim S.K."/>
            <person name="Kim M.Y."/>
            <person name="Lestari P."/>
            <person name="Kim K.H."/>
            <person name="Ha B.K."/>
            <person name="Jun T.H."/>
            <person name="Hwang W.J."/>
            <person name="Lee T."/>
            <person name="Lee J."/>
            <person name="Shim S."/>
            <person name="Yoon M.Y."/>
            <person name="Jang Y.E."/>
            <person name="Han K.S."/>
            <person name="Taeprayoon P."/>
            <person name="Yoon N."/>
            <person name="Somta P."/>
            <person name="Tanya P."/>
            <person name="Kim K.S."/>
            <person name="Gwag J.G."/>
            <person name="Moon J.K."/>
            <person name="Lee Y.H."/>
            <person name="Park B.S."/>
            <person name="Bombarely A."/>
            <person name="Doyle J.J."/>
            <person name="Jackson S.A."/>
            <person name="Schafleitner R."/>
            <person name="Srinives P."/>
            <person name="Varshney R.K."/>
            <person name="Lee S.H."/>
        </authorList>
    </citation>
    <scope>NUCLEOTIDE SEQUENCE [LARGE SCALE GENOMIC DNA]</scope>
    <source>
        <strain evidence="3">cv. VC1973A</strain>
    </source>
</reference>
<reference evidence="4" key="2">
    <citation type="submission" date="2025-08" db="UniProtKB">
        <authorList>
            <consortium name="RefSeq"/>
        </authorList>
    </citation>
    <scope>IDENTIFICATION</scope>
    <source>
        <tissue evidence="4">Leaf</tissue>
    </source>
</reference>
<dbReference type="PANTHER" id="PTHR33868:SF10">
    <property type="entry name" value="OS08G0483100 PROTEIN"/>
    <property type="match status" value="1"/>
</dbReference>
<dbReference type="KEGG" id="vra:106756079"/>
<proteinExistence type="predicted"/>
<protein>
    <submittedName>
        <fullName evidence="4">Uncharacterized protein LOC106756079</fullName>
    </submittedName>
</protein>
<dbReference type="GeneID" id="106756079"/>
<evidence type="ECO:0000313" key="3">
    <source>
        <dbReference type="Proteomes" id="UP000087766"/>
    </source>
</evidence>
<evidence type="ECO:0000256" key="2">
    <source>
        <dbReference type="SAM" id="Phobius"/>
    </source>
</evidence>
<dbReference type="PANTHER" id="PTHR33868">
    <property type="entry name" value="EXPRESSED PROTEIN"/>
    <property type="match status" value="1"/>
</dbReference>
<feature type="transmembrane region" description="Helical" evidence="2">
    <location>
        <begin position="216"/>
        <end position="239"/>
    </location>
</feature>
<evidence type="ECO:0000313" key="4">
    <source>
        <dbReference type="RefSeq" id="XP_014493824.1"/>
    </source>
</evidence>
<dbReference type="Proteomes" id="UP000087766">
    <property type="component" value="Chromosome 2"/>
</dbReference>
<gene>
    <name evidence="4" type="primary">LOC106756079</name>
</gene>
<evidence type="ECO:0000256" key="1">
    <source>
        <dbReference type="SAM" id="Coils"/>
    </source>
</evidence>
<dbReference type="STRING" id="3916.A0A1S3TJ67"/>
<keyword evidence="3" id="KW-1185">Reference proteome</keyword>
<keyword evidence="2" id="KW-0812">Transmembrane</keyword>
<sequence>MLPHHHQLHIPTTVCFHASNCLLDILHLHNHKRIGFFMGGQQKKDSQTQRREKEIMGFTISLKPSPSGFDLMQNCDLPPPSKFFTGLPDKSVIFSMNRVYDIAGKGEEDDRKDCGAYRMENGGDERNKMEILKALQASQTRAREAEKKAAVLKKERECLKIVLLGESMHLFAYRQQVRLLELQLLHLQKSLWLRQQPEGDEGTSMGNGHGEETGSVAWLLALVLSFGIGVTTALSCRYYL</sequence>
<dbReference type="OrthoDB" id="1673621at2759"/>
<name>A0A1S3TJ67_VIGRR</name>
<dbReference type="RefSeq" id="XP_014493824.1">
    <property type="nucleotide sequence ID" value="XM_014638338.2"/>
</dbReference>
<keyword evidence="1" id="KW-0175">Coiled coil</keyword>
<organism evidence="3 4">
    <name type="scientific">Vigna radiata var. radiata</name>
    <name type="common">Mung bean</name>
    <name type="synonym">Phaseolus aureus</name>
    <dbReference type="NCBI Taxonomy" id="3916"/>
    <lineage>
        <taxon>Eukaryota</taxon>
        <taxon>Viridiplantae</taxon>
        <taxon>Streptophyta</taxon>
        <taxon>Embryophyta</taxon>
        <taxon>Tracheophyta</taxon>
        <taxon>Spermatophyta</taxon>
        <taxon>Magnoliopsida</taxon>
        <taxon>eudicotyledons</taxon>
        <taxon>Gunneridae</taxon>
        <taxon>Pentapetalae</taxon>
        <taxon>rosids</taxon>
        <taxon>fabids</taxon>
        <taxon>Fabales</taxon>
        <taxon>Fabaceae</taxon>
        <taxon>Papilionoideae</taxon>
        <taxon>50 kb inversion clade</taxon>
        <taxon>NPAAA clade</taxon>
        <taxon>indigoferoid/millettioid clade</taxon>
        <taxon>Phaseoleae</taxon>
        <taxon>Vigna</taxon>
    </lineage>
</organism>
<dbReference type="AlphaFoldDB" id="A0A1S3TJ67"/>
<keyword evidence="2" id="KW-1133">Transmembrane helix</keyword>
<accession>A0A1S3TJ67</accession>
<keyword evidence="2" id="KW-0472">Membrane</keyword>